<keyword evidence="2" id="KW-0548">Nucleotidyltransferase</keyword>
<evidence type="ECO:0000259" key="7">
    <source>
        <dbReference type="Pfam" id="PF17917"/>
    </source>
</evidence>
<dbReference type="FunFam" id="3.10.20.370:FF:000001">
    <property type="entry name" value="Retrovirus-related Pol polyprotein from transposon 17.6-like protein"/>
    <property type="match status" value="1"/>
</dbReference>
<evidence type="ECO:0000256" key="6">
    <source>
        <dbReference type="ARBA" id="ARBA00022918"/>
    </source>
</evidence>
<dbReference type="GO" id="GO:0003964">
    <property type="term" value="F:RNA-directed DNA polymerase activity"/>
    <property type="evidence" value="ECO:0007669"/>
    <property type="project" value="UniProtKB-KW"/>
</dbReference>
<keyword evidence="3" id="KW-0540">Nuclease</keyword>
<evidence type="ECO:0000256" key="3">
    <source>
        <dbReference type="ARBA" id="ARBA00022722"/>
    </source>
</evidence>
<evidence type="ECO:0000259" key="8">
    <source>
        <dbReference type="Pfam" id="PF17921"/>
    </source>
</evidence>
<dbReference type="PANTHER" id="PTHR37984:SF5">
    <property type="entry name" value="PROTEIN NYNRIN-LIKE"/>
    <property type="match status" value="1"/>
</dbReference>
<evidence type="ECO:0000313" key="9">
    <source>
        <dbReference type="EMBL" id="OMH82883.1"/>
    </source>
</evidence>
<dbReference type="GO" id="GO:0004519">
    <property type="term" value="F:endonuclease activity"/>
    <property type="evidence" value="ECO:0007669"/>
    <property type="project" value="UniProtKB-KW"/>
</dbReference>
<dbReference type="Pfam" id="PF17921">
    <property type="entry name" value="Integrase_H2C2"/>
    <property type="match status" value="1"/>
</dbReference>
<dbReference type="InterPro" id="IPR041373">
    <property type="entry name" value="RT_RNaseH"/>
</dbReference>
<accession>A0A1R1PPQ2</accession>
<dbReference type="InterPro" id="IPR050951">
    <property type="entry name" value="Retrovirus_Pol_polyprotein"/>
</dbReference>
<comment type="caution">
    <text evidence="9">The sequence shown here is derived from an EMBL/GenBank/DDBJ whole genome shotgun (WGS) entry which is preliminary data.</text>
</comment>
<keyword evidence="6" id="KW-0695">RNA-directed DNA polymerase</keyword>
<dbReference type="EMBL" id="LSSK01000569">
    <property type="protein sequence ID" value="OMH82883.1"/>
    <property type="molecule type" value="Genomic_DNA"/>
</dbReference>
<evidence type="ECO:0000256" key="5">
    <source>
        <dbReference type="ARBA" id="ARBA00022801"/>
    </source>
</evidence>
<dbReference type="AlphaFoldDB" id="A0A1R1PPQ2"/>
<dbReference type="InterPro" id="IPR041588">
    <property type="entry name" value="Integrase_H2C2"/>
</dbReference>
<feature type="non-terminal residue" evidence="9">
    <location>
        <position position="294"/>
    </location>
</feature>
<keyword evidence="10" id="KW-1185">Reference proteome</keyword>
<dbReference type="CDD" id="cd09274">
    <property type="entry name" value="RNase_HI_RT_Ty3"/>
    <property type="match status" value="1"/>
</dbReference>
<protein>
    <submittedName>
        <fullName evidence="9">Retrovirus-related Pol polyprotein from transposon</fullName>
    </submittedName>
</protein>
<dbReference type="InterPro" id="IPR043502">
    <property type="entry name" value="DNA/RNA_pol_sf"/>
</dbReference>
<dbReference type="PANTHER" id="PTHR37984">
    <property type="entry name" value="PROTEIN CBG26694"/>
    <property type="match status" value="1"/>
</dbReference>
<dbReference type="OrthoDB" id="2254302at2759"/>
<proteinExistence type="predicted"/>
<evidence type="ECO:0000256" key="4">
    <source>
        <dbReference type="ARBA" id="ARBA00022759"/>
    </source>
</evidence>
<feature type="domain" description="Reverse transcriptase RNase H-like" evidence="7">
    <location>
        <begin position="10"/>
        <end position="113"/>
    </location>
</feature>
<keyword evidence="1" id="KW-0808">Transferase</keyword>
<evidence type="ECO:0000256" key="1">
    <source>
        <dbReference type="ARBA" id="ARBA00022679"/>
    </source>
</evidence>
<gene>
    <name evidence="9" type="ORF">AX774_g3624</name>
</gene>
<dbReference type="SUPFAM" id="SSF56672">
    <property type="entry name" value="DNA/RNA polymerases"/>
    <property type="match status" value="1"/>
</dbReference>
<feature type="domain" description="Integrase zinc-binding" evidence="8">
    <location>
        <begin position="212"/>
        <end position="254"/>
    </location>
</feature>
<evidence type="ECO:0000313" key="10">
    <source>
        <dbReference type="Proteomes" id="UP000188320"/>
    </source>
</evidence>
<dbReference type="Proteomes" id="UP000188320">
    <property type="component" value="Unassembled WGS sequence"/>
</dbReference>
<dbReference type="Pfam" id="PF17917">
    <property type="entry name" value="RT_RNaseH"/>
    <property type="match status" value="1"/>
</dbReference>
<name>A0A1R1PPQ2_ZANCU</name>
<evidence type="ECO:0000256" key="2">
    <source>
        <dbReference type="ARBA" id="ARBA00022695"/>
    </source>
</evidence>
<keyword evidence="4" id="KW-0255">Endonuclease</keyword>
<sequence length="294" mass="33622">MEAPVLIHPDWTKPFVITTDASKNGIGAILSQMTATGERPIEYISRTTNVHEQNYSISHLEGLAVVWAVTKFKYYIWGTRFTIRTDHKSLMQLFNSAEITGRLARWAMILRNYDYDLEHIAGSTNPADILSRNPLTVANEEPLEVYSIDLAWYEAIKHFISTSEYPHNATPEIRNKVRNRAKQVLVKEGKLYKKVGQQYKELLYEGNVELEVRKIHDECHEGIRSTLRRVTEKYCGRGLYKVVEKVVQTCNTCQFYDGGKSRKHELEPIISSRPFEIFGIDAVGPISPVTESGN</sequence>
<keyword evidence="5" id="KW-0378">Hydrolase</keyword>
<dbReference type="Gene3D" id="3.10.20.370">
    <property type="match status" value="1"/>
</dbReference>
<dbReference type="Gene3D" id="1.10.340.70">
    <property type="match status" value="1"/>
</dbReference>
<dbReference type="GO" id="GO:0016787">
    <property type="term" value="F:hydrolase activity"/>
    <property type="evidence" value="ECO:0007669"/>
    <property type="project" value="UniProtKB-KW"/>
</dbReference>
<organism evidence="9 10">
    <name type="scientific">Zancudomyces culisetae</name>
    <name type="common">Gut fungus</name>
    <name type="synonym">Smittium culisetae</name>
    <dbReference type="NCBI Taxonomy" id="1213189"/>
    <lineage>
        <taxon>Eukaryota</taxon>
        <taxon>Fungi</taxon>
        <taxon>Fungi incertae sedis</taxon>
        <taxon>Zoopagomycota</taxon>
        <taxon>Kickxellomycotina</taxon>
        <taxon>Harpellomycetes</taxon>
        <taxon>Harpellales</taxon>
        <taxon>Legeriomycetaceae</taxon>
        <taxon>Zancudomyces</taxon>
    </lineage>
</organism>
<reference evidence="10" key="1">
    <citation type="submission" date="2017-01" db="EMBL/GenBank/DDBJ databases">
        <authorList>
            <person name="Wang Y."/>
            <person name="White M."/>
            <person name="Kvist S."/>
            <person name="Moncalvo J.-M."/>
        </authorList>
    </citation>
    <scope>NUCLEOTIDE SEQUENCE [LARGE SCALE GENOMIC DNA]</scope>
    <source>
        <strain evidence="10">COL-18-3</strain>
    </source>
</reference>